<name>A0A362X6C3_9FLAO</name>
<proteinExistence type="predicted"/>
<keyword evidence="2" id="KW-0413">Isomerase</keyword>
<reference evidence="2 3" key="1">
    <citation type="submission" date="2018-02" db="EMBL/GenBank/DDBJ databases">
        <title>Genomic Encyclopedia of Archaeal and Bacterial Type Strains, Phase II (KMG-II): from individual species to whole genera.</title>
        <authorList>
            <person name="Goeker M."/>
        </authorList>
    </citation>
    <scope>NUCLEOTIDE SEQUENCE [LARGE SCALE GENOMIC DNA]</scope>
    <source>
        <strain evidence="2 3">DSM 21165</strain>
    </source>
</reference>
<evidence type="ECO:0000313" key="2">
    <source>
        <dbReference type="EMBL" id="PQV46311.1"/>
    </source>
</evidence>
<dbReference type="InterPro" id="IPR032710">
    <property type="entry name" value="NTF2-like_dom_sf"/>
</dbReference>
<dbReference type="EMBL" id="PVEO01000010">
    <property type="protein sequence ID" value="PQV46311.1"/>
    <property type="molecule type" value="Genomic_DNA"/>
</dbReference>
<dbReference type="Pfam" id="PF12680">
    <property type="entry name" value="SnoaL_2"/>
    <property type="match status" value="1"/>
</dbReference>
<sequence>MKKVTIIGMILLTCIVYSQTKKNGTIYLEHPAITIAEQAQQAFIKGDTTKLKSLLAENFKAYNGMNANPDNEGTDKKTFLRQSSFWKNNASYLSIERYPGAYPDALEYKKDNKDDKIWVQTWDMLKGVHNATGVKLNMPLHRLFVINKDNKIETIITYDDGAVFQTLRAGFSTRTNGKLYDQHENINTVRKMVASLEHGDADKAFSYFTEDATFSNLDMPNGETKNLEEEKEDFLMMLTNWDIESIDVRGYPDYLEYEIGNGKVVQSWWDFRVKRKSDGKKINIPVLLIHDFNDDGKIINETGYYTVAAMMEK</sequence>
<feature type="domain" description="SnoaL-like" evidence="1">
    <location>
        <begin position="189"/>
        <end position="299"/>
    </location>
</feature>
<comment type="caution">
    <text evidence="2">The sequence shown here is derived from an EMBL/GenBank/DDBJ whole genome shotgun (WGS) entry which is preliminary data.</text>
</comment>
<dbReference type="RefSeq" id="WP_105474564.1">
    <property type="nucleotide sequence ID" value="NZ_PVEO01000010.1"/>
</dbReference>
<protein>
    <submittedName>
        <fullName evidence="2">Ketosteroid isomerase-like protein</fullName>
    </submittedName>
</protein>
<evidence type="ECO:0000259" key="1">
    <source>
        <dbReference type="Pfam" id="PF12680"/>
    </source>
</evidence>
<evidence type="ECO:0000313" key="3">
    <source>
        <dbReference type="Proteomes" id="UP000251545"/>
    </source>
</evidence>
<organism evidence="2 3">
    <name type="scientific">Jejuia pallidilutea</name>
    <dbReference type="NCBI Taxonomy" id="504487"/>
    <lineage>
        <taxon>Bacteria</taxon>
        <taxon>Pseudomonadati</taxon>
        <taxon>Bacteroidota</taxon>
        <taxon>Flavobacteriia</taxon>
        <taxon>Flavobacteriales</taxon>
        <taxon>Flavobacteriaceae</taxon>
        <taxon>Jejuia</taxon>
    </lineage>
</organism>
<dbReference type="GO" id="GO:0016853">
    <property type="term" value="F:isomerase activity"/>
    <property type="evidence" value="ECO:0007669"/>
    <property type="project" value="UniProtKB-KW"/>
</dbReference>
<dbReference type="InterPro" id="IPR037401">
    <property type="entry name" value="SnoaL-like"/>
</dbReference>
<dbReference type="SUPFAM" id="SSF54427">
    <property type="entry name" value="NTF2-like"/>
    <property type="match status" value="1"/>
</dbReference>
<gene>
    <name evidence="2" type="ORF">CLV33_110109</name>
</gene>
<accession>A0A362X6C3</accession>
<dbReference type="Proteomes" id="UP000251545">
    <property type="component" value="Unassembled WGS sequence"/>
</dbReference>
<dbReference type="Gene3D" id="3.10.450.50">
    <property type="match status" value="1"/>
</dbReference>
<dbReference type="AlphaFoldDB" id="A0A362X6C3"/>